<keyword evidence="6" id="KW-0812">Transmembrane</keyword>
<feature type="region of interest" description="Disordered" evidence="19">
    <location>
        <begin position="810"/>
        <end position="850"/>
    </location>
</feature>
<keyword evidence="8" id="KW-0732">Signal</keyword>
<dbReference type="FunFam" id="1.10.640.10:FF:000001">
    <property type="entry name" value="Peroxidasin homolog"/>
    <property type="match status" value="1"/>
</dbReference>
<dbReference type="Pfam" id="PF03098">
    <property type="entry name" value="An_peroxidase"/>
    <property type="match status" value="1"/>
</dbReference>
<evidence type="ECO:0000256" key="15">
    <source>
        <dbReference type="ARBA" id="ARBA00023180"/>
    </source>
</evidence>
<reference evidence="22" key="1">
    <citation type="journal article" date="2006" name="Science">
        <title>Ancient noncoding elements conserved in the human genome.</title>
        <authorList>
            <person name="Venkatesh B."/>
            <person name="Kirkness E.F."/>
            <person name="Loh Y.H."/>
            <person name="Halpern A.L."/>
            <person name="Lee A.P."/>
            <person name="Johnson J."/>
            <person name="Dandona N."/>
            <person name="Viswanathan L.D."/>
            <person name="Tay A."/>
            <person name="Venter J.C."/>
            <person name="Strausberg R.L."/>
            <person name="Brenner S."/>
        </authorList>
    </citation>
    <scope>NUCLEOTIDE SEQUENCE [LARGE SCALE GENOMIC DNA]</scope>
</reference>
<evidence type="ECO:0000256" key="4">
    <source>
        <dbReference type="ARBA" id="ARBA00022617"/>
    </source>
</evidence>
<keyword evidence="9" id="KW-0106">Calcium</keyword>
<evidence type="ECO:0000256" key="18">
    <source>
        <dbReference type="PROSITE-ProRule" id="PRU00302"/>
    </source>
</evidence>
<reference evidence="21" key="5">
    <citation type="submission" date="2025-09" db="UniProtKB">
        <authorList>
            <consortium name="Ensembl"/>
        </authorList>
    </citation>
    <scope>IDENTIFICATION</scope>
</reference>
<feature type="compositionally biased region" description="Basic and acidic residues" evidence="19">
    <location>
        <begin position="821"/>
        <end position="850"/>
    </location>
</feature>
<dbReference type="InterPro" id="IPR010255">
    <property type="entry name" value="Haem_peroxidase_sf"/>
</dbReference>
<dbReference type="GO" id="GO:0005615">
    <property type="term" value="C:extracellular space"/>
    <property type="evidence" value="ECO:0007669"/>
    <property type="project" value="TreeGrafter"/>
</dbReference>
<dbReference type="Gene3D" id="1.10.640.10">
    <property type="entry name" value="Haem peroxidase domain superfamily, animal type"/>
    <property type="match status" value="1"/>
</dbReference>
<keyword evidence="4 17" id="KW-0349">Heme</keyword>
<keyword evidence="22" id="KW-1185">Reference proteome</keyword>
<evidence type="ECO:0000256" key="11">
    <source>
        <dbReference type="ARBA" id="ARBA00023002"/>
    </source>
</evidence>
<evidence type="ECO:0000313" key="21">
    <source>
        <dbReference type="Ensembl" id="ENSCMIP00000014186.1"/>
    </source>
</evidence>
<keyword evidence="13" id="KW-0472">Membrane</keyword>
<dbReference type="Proteomes" id="UP000314986">
    <property type="component" value="Unassembled WGS sequence"/>
</dbReference>
<dbReference type="InParanoid" id="A0A4W3HE74"/>
<name>A0A4W3HE74_CALMI</name>
<dbReference type="AlphaFoldDB" id="A0A4W3HE74"/>
<evidence type="ECO:0000256" key="1">
    <source>
        <dbReference type="ARBA" id="ARBA00001970"/>
    </source>
</evidence>
<evidence type="ECO:0000256" key="3">
    <source>
        <dbReference type="ARBA" id="ARBA00022536"/>
    </source>
</evidence>
<dbReference type="InterPro" id="IPR019791">
    <property type="entry name" value="Haem_peroxidase_animal"/>
</dbReference>
<evidence type="ECO:0000256" key="7">
    <source>
        <dbReference type="ARBA" id="ARBA00022723"/>
    </source>
</evidence>
<evidence type="ECO:0000256" key="9">
    <source>
        <dbReference type="ARBA" id="ARBA00022837"/>
    </source>
</evidence>
<accession>A0A4W3HE74</accession>
<dbReference type="Gene3D" id="2.10.70.10">
    <property type="entry name" value="Complement Module, domain 1"/>
    <property type="match status" value="1"/>
</dbReference>
<dbReference type="OMA" id="FMAGDTR"/>
<comment type="subcellular location">
    <subcellularLocation>
        <location evidence="2">Membrane</location>
        <topology evidence="2">Single-pass type I membrane protein</topology>
    </subcellularLocation>
</comment>
<evidence type="ECO:0000256" key="17">
    <source>
        <dbReference type="PIRSR" id="PIRSR619791-2"/>
    </source>
</evidence>
<evidence type="ECO:0000256" key="19">
    <source>
        <dbReference type="SAM" id="MobiDB-lite"/>
    </source>
</evidence>
<dbReference type="InterPro" id="IPR037120">
    <property type="entry name" value="Haem_peroxidase_sf_animal"/>
</dbReference>
<evidence type="ECO:0000313" key="22">
    <source>
        <dbReference type="Proteomes" id="UP000314986"/>
    </source>
</evidence>
<evidence type="ECO:0000256" key="14">
    <source>
        <dbReference type="ARBA" id="ARBA00023157"/>
    </source>
</evidence>
<keyword evidence="5 18" id="KW-0768">Sushi</keyword>
<dbReference type="CDD" id="cd09825">
    <property type="entry name" value="thyroid_peroxidase"/>
    <property type="match status" value="1"/>
</dbReference>
<dbReference type="SUPFAM" id="SSF48113">
    <property type="entry name" value="Heme-dependent peroxidases"/>
    <property type="match status" value="1"/>
</dbReference>
<dbReference type="STRING" id="7868.ENSCMIP00000014186"/>
<dbReference type="PROSITE" id="PS50923">
    <property type="entry name" value="SUSHI"/>
    <property type="match status" value="1"/>
</dbReference>
<dbReference type="InterPro" id="IPR035976">
    <property type="entry name" value="Sushi/SCR/CCP_sf"/>
</dbReference>
<evidence type="ECO:0000256" key="6">
    <source>
        <dbReference type="ARBA" id="ARBA00022692"/>
    </source>
</evidence>
<keyword evidence="7 17" id="KW-0479">Metal-binding</keyword>
<evidence type="ECO:0000256" key="8">
    <source>
        <dbReference type="ARBA" id="ARBA00022729"/>
    </source>
</evidence>
<organism evidence="21 22">
    <name type="scientific">Callorhinchus milii</name>
    <name type="common">Ghost shark</name>
    <dbReference type="NCBI Taxonomy" id="7868"/>
    <lineage>
        <taxon>Eukaryota</taxon>
        <taxon>Metazoa</taxon>
        <taxon>Chordata</taxon>
        <taxon>Craniata</taxon>
        <taxon>Vertebrata</taxon>
        <taxon>Chondrichthyes</taxon>
        <taxon>Holocephali</taxon>
        <taxon>Chimaeriformes</taxon>
        <taxon>Callorhinchidae</taxon>
        <taxon>Callorhinchus</taxon>
    </lineage>
</organism>
<dbReference type="PRINTS" id="PR00457">
    <property type="entry name" value="ANPEROXIDASE"/>
</dbReference>
<dbReference type="Pfam" id="PF00084">
    <property type="entry name" value="Sushi"/>
    <property type="match status" value="1"/>
</dbReference>
<dbReference type="SUPFAM" id="SSF57535">
    <property type="entry name" value="Complement control module/SCR domain"/>
    <property type="match status" value="1"/>
</dbReference>
<dbReference type="GO" id="GO:0004447">
    <property type="term" value="F:iodide peroxidase activity"/>
    <property type="evidence" value="ECO:0007669"/>
    <property type="project" value="InterPro"/>
</dbReference>
<evidence type="ECO:0000256" key="13">
    <source>
        <dbReference type="ARBA" id="ARBA00023136"/>
    </source>
</evidence>
<dbReference type="GO" id="GO:0006979">
    <property type="term" value="P:response to oxidative stress"/>
    <property type="evidence" value="ECO:0007669"/>
    <property type="project" value="InterPro"/>
</dbReference>
<keyword evidence="10" id="KW-1133">Transmembrane helix</keyword>
<keyword evidence="12 17" id="KW-0408">Iron</keyword>
<dbReference type="InterPro" id="IPR029589">
    <property type="entry name" value="TPO"/>
</dbReference>
<keyword evidence="3" id="KW-0245">EGF-like domain</keyword>
<dbReference type="CDD" id="cd00033">
    <property type="entry name" value="CCP"/>
    <property type="match status" value="1"/>
</dbReference>
<dbReference type="GO" id="GO:0006590">
    <property type="term" value="P:thyroid hormone generation"/>
    <property type="evidence" value="ECO:0007669"/>
    <property type="project" value="InterPro"/>
</dbReference>
<reference evidence="22" key="3">
    <citation type="journal article" date="2014" name="Nature">
        <title>Elephant shark genome provides unique insights into gnathostome evolution.</title>
        <authorList>
            <consortium name="International Elephant Shark Genome Sequencing Consortium"/>
            <person name="Venkatesh B."/>
            <person name="Lee A.P."/>
            <person name="Ravi V."/>
            <person name="Maurya A.K."/>
            <person name="Lian M.M."/>
            <person name="Swann J.B."/>
            <person name="Ohta Y."/>
            <person name="Flajnik M.F."/>
            <person name="Sutoh Y."/>
            <person name="Kasahara M."/>
            <person name="Hoon S."/>
            <person name="Gangu V."/>
            <person name="Roy S.W."/>
            <person name="Irimia M."/>
            <person name="Korzh V."/>
            <person name="Kondrychyn I."/>
            <person name="Lim Z.W."/>
            <person name="Tay B.H."/>
            <person name="Tohari S."/>
            <person name="Kong K.W."/>
            <person name="Ho S."/>
            <person name="Lorente-Galdos B."/>
            <person name="Quilez J."/>
            <person name="Marques-Bonet T."/>
            <person name="Raney B.J."/>
            <person name="Ingham P.W."/>
            <person name="Tay A."/>
            <person name="Hillier L.W."/>
            <person name="Minx P."/>
            <person name="Boehm T."/>
            <person name="Wilson R.K."/>
            <person name="Brenner S."/>
            <person name="Warren W.C."/>
        </authorList>
    </citation>
    <scope>NUCLEOTIDE SEQUENCE [LARGE SCALE GENOMIC DNA]</scope>
</reference>
<feature type="domain" description="Sushi" evidence="20">
    <location>
        <begin position="733"/>
        <end position="789"/>
    </location>
</feature>
<keyword evidence="11" id="KW-0560">Oxidoreductase</keyword>
<evidence type="ECO:0000256" key="10">
    <source>
        <dbReference type="ARBA" id="ARBA00022989"/>
    </source>
</evidence>
<comment type="similarity">
    <text evidence="16">Belongs to the peroxidase family. XPO subfamily.</text>
</comment>
<dbReference type="InterPro" id="IPR000436">
    <property type="entry name" value="Sushi_SCR_CCP_dom"/>
</dbReference>
<keyword evidence="15" id="KW-0325">Glycoprotein</keyword>
<dbReference type="GO" id="GO:0046872">
    <property type="term" value="F:metal ion binding"/>
    <property type="evidence" value="ECO:0007669"/>
    <property type="project" value="UniProtKB-KW"/>
</dbReference>
<proteinExistence type="inferred from homology"/>
<dbReference type="GO" id="GO:0016020">
    <property type="term" value="C:membrane"/>
    <property type="evidence" value="ECO:0007669"/>
    <property type="project" value="UniProtKB-SubCell"/>
</dbReference>
<dbReference type="Ensembl" id="ENSCMIT00000014491.1">
    <property type="protein sequence ID" value="ENSCMIP00000014186.1"/>
    <property type="gene ID" value="ENSCMIG00000007041.1"/>
</dbReference>
<sequence>MDSAFTALCNILHILTLQKRNSSHLLILSSDDTAQNYVHLLLTYPSFDIISIFSLFDFRNIKRDKLASPTELMSFFKRPEPESRKVSRAAEIMEMTLHLIKNKVYQKYKRSINATDLLSFDSLIALANTSGCFPRVQPPTCSNSCLAHKYRTIDGTCNNRNNPRWGASNTALARWLPPQYEDGFSQPKGWNSEFLYNGLTLPLVREVTNRILHASNEAVREDTLYSHIMVEWGQYIVHDFAFTPQSSSQAAFLGGIDCQSTCNNLSPCFPIKVDPRVTSNGCITFYRSAPICGSGEQDFETASGLNPRQQINALTSFIDASTVYGSTPAHEVRLRNYTSQEGLLLTNTRYLDGGYALLPFVDQVQSPCVQEPNAPKGERVECFLAGESRANEILTLVSMHTLWMREHNRLAKALHGINPHWNSETVYQEARKIVGALHQIITMRDYVPKILGPRAFNQFIGAYSGYDKTLNPAVSNVFATAAFRFGHATISPKLQRLDKNYQEHPNYPSLNLHEAFFSPWRIIKEGGLDPLFRGLLARPAKLQTQDQMVTEELTEKLFALTNAVALDLASLNLQRGRDHGLPGYNDWREFCGLERLETKMNLSEAISDLDLVEKIMDVYKYPDNIDVWLGSLAEDFLPGARIGPLFGCLIGKQMKALREGDRFWWESPGIFTSAQRHELLKHSLSRVICDNTGITEVPLDAFQLGQFPQDFVPCNQVNKLNHQAWRENLKQVGLCGPPKPVEHGDFVLCNTSEPSIISYICHHGFQLVGLEELICTVKGWSSDPPVCKGKDFTFYSGNLPKLLLFQVRRTSQSAGEEGEEGERRERKGQQGRSEAMKGEEKRQRKICLRD</sequence>
<evidence type="ECO:0000256" key="12">
    <source>
        <dbReference type="ARBA" id="ARBA00023004"/>
    </source>
</evidence>
<dbReference type="GeneTree" id="ENSGT00940000158104"/>
<evidence type="ECO:0000256" key="5">
    <source>
        <dbReference type="ARBA" id="ARBA00022659"/>
    </source>
</evidence>
<dbReference type="PROSITE" id="PS50292">
    <property type="entry name" value="PEROXIDASE_3"/>
    <property type="match status" value="1"/>
</dbReference>
<dbReference type="GO" id="GO:0020037">
    <property type="term" value="F:heme binding"/>
    <property type="evidence" value="ECO:0007669"/>
    <property type="project" value="InterPro"/>
</dbReference>
<protein>
    <submittedName>
        <fullName evidence="21">Thyroid peroxidase</fullName>
    </submittedName>
</protein>
<comment type="cofactor">
    <cofactor evidence="1">
        <name>heme b</name>
        <dbReference type="ChEBI" id="CHEBI:60344"/>
    </cofactor>
</comment>
<keyword evidence="14" id="KW-1015">Disulfide bond</keyword>
<dbReference type="SMART" id="SM00032">
    <property type="entry name" value="CCP"/>
    <property type="match status" value="1"/>
</dbReference>
<evidence type="ECO:0000256" key="2">
    <source>
        <dbReference type="ARBA" id="ARBA00004479"/>
    </source>
</evidence>
<dbReference type="PANTHER" id="PTHR11475">
    <property type="entry name" value="OXIDASE/PEROXIDASE"/>
    <property type="match status" value="1"/>
</dbReference>
<feature type="binding site" description="axial binding residue" evidence="17">
    <location>
        <position position="487"/>
    </location>
    <ligand>
        <name>heme b</name>
        <dbReference type="ChEBI" id="CHEBI:60344"/>
    </ligand>
    <ligandPart>
        <name>Fe</name>
        <dbReference type="ChEBI" id="CHEBI:18248"/>
    </ligandPart>
</feature>
<dbReference type="PANTHER" id="PTHR11475:SF60">
    <property type="entry name" value="THYROID PEROXIDASE"/>
    <property type="match status" value="1"/>
</dbReference>
<reference evidence="22" key="2">
    <citation type="journal article" date="2007" name="PLoS Biol.">
        <title>Survey sequencing and comparative analysis of the elephant shark (Callorhinchus milii) genome.</title>
        <authorList>
            <person name="Venkatesh B."/>
            <person name="Kirkness E.F."/>
            <person name="Loh Y.H."/>
            <person name="Halpern A.L."/>
            <person name="Lee A.P."/>
            <person name="Johnson J."/>
            <person name="Dandona N."/>
            <person name="Viswanathan L.D."/>
            <person name="Tay A."/>
            <person name="Venter J.C."/>
            <person name="Strausberg R.L."/>
            <person name="Brenner S."/>
        </authorList>
    </citation>
    <scope>NUCLEOTIDE SEQUENCE [LARGE SCALE GENOMIC DNA]</scope>
</reference>
<reference evidence="21" key="4">
    <citation type="submission" date="2025-08" db="UniProtKB">
        <authorList>
            <consortium name="Ensembl"/>
        </authorList>
    </citation>
    <scope>IDENTIFICATION</scope>
</reference>
<evidence type="ECO:0000259" key="20">
    <source>
        <dbReference type="PROSITE" id="PS50923"/>
    </source>
</evidence>
<evidence type="ECO:0000256" key="16">
    <source>
        <dbReference type="ARBA" id="ARBA00061342"/>
    </source>
</evidence>
<comment type="caution">
    <text evidence="18">Lacks conserved residue(s) required for the propagation of feature annotation.</text>
</comment>